<accession>A0A7S4I6Y1</accession>
<feature type="domain" description="Methyltransferase" evidence="2">
    <location>
        <begin position="135"/>
        <end position="233"/>
    </location>
</feature>
<dbReference type="GO" id="GO:0008168">
    <property type="term" value="F:methyltransferase activity"/>
    <property type="evidence" value="ECO:0007669"/>
    <property type="project" value="TreeGrafter"/>
</dbReference>
<dbReference type="PANTHER" id="PTHR42912">
    <property type="entry name" value="METHYLTRANSFERASE"/>
    <property type="match status" value="1"/>
</dbReference>
<dbReference type="Pfam" id="PF13649">
    <property type="entry name" value="Methyltransf_25"/>
    <property type="match status" value="1"/>
</dbReference>
<protein>
    <recommendedName>
        <fullName evidence="2">Methyltransferase domain-containing protein</fullName>
    </recommendedName>
</protein>
<evidence type="ECO:0000259" key="2">
    <source>
        <dbReference type="Pfam" id="PF13649"/>
    </source>
</evidence>
<evidence type="ECO:0000256" key="1">
    <source>
        <dbReference type="SAM" id="SignalP"/>
    </source>
</evidence>
<evidence type="ECO:0000313" key="3">
    <source>
        <dbReference type="EMBL" id="CAE2220478.1"/>
    </source>
</evidence>
<dbReference type="AlphaFoldDB" id="A0A7S4I6Y1"/>
<dbReference type="InterPro" id="IPR029063">
    <property type="entry name" value="SAM-dependent_MTases_sf"/>
</dbReference>
<gene>
    <name evidence="3" type="ORF">VSP0166_LOCUS8909</name>
</gene>
<dbReference type="EMBL" id="HBKP01012658">
    <property type="protein sequence ID" value="CAE2220478.1"/>
    <property type="molecule type" value="Transcribed_RNA"/>
</dbReference>
<reference evidence="3" key="1">
    <citation type="submission" date="2021-01" db="EMBL/GenBank/DDBJ databases">
        <authorList>
            <person name="Corre E."/>
            <person name="Pelletier E."/>
            <person name="Niang G."/>
            <person name="Scheremetjew M."/>
            <person name="Finn R."/>
            <person name="Kale V."/>
            <person name="Holt S."/>
            <person name="Cochrane G."/>
            <person name="Meng A."/>
            <person name="Brown T."/>
            <person name="Cohen L."/>
        </authorList>
    </citation>
    <scope>NUCLEOTIDE SEQUENCE</scope>
    <source>
        <strain evidence="3">DIVA3 518/3/11/1/6</strain>
    </source>
</reference>
<sequence length="303" mass="33830">MGGLLSIFMWVAPLRHALQKQARRVMIKRAEAALGSSSTAKYTGLGQDFWDSQRREVEDSSLVYPSYYTREYHGYPDGNLCWNAAYEAEVMSKVASMKAEPNCPPNEAEKILRDKYMTAIRNAIDLGSVTPTTKVLDMACGIGNSTYSLANEFPDAEVYGLDLSPYFLSIAKYRSKENEKYSKITWTHAAAENTPWEENSFDFISLVGTTHEIPASVMPTLLQEIYRLLKAGGNVAIIDVDAENIKKMPGFIYALFKSTEPDMDDFLTLNLPKSLSATGFTNIKEDKTSINRRVLTVATKPAQ</sequence>
<dbReference type="InterPro" id="IPR050508">
    <property type="entry name" value="Methyltransf_Superfamily"/>
</dbReference>
<dbReference type="CDD" id="cd02440">
    <property type="entry name" value="AdoMet_MTases"/>
    <property type="match status" value="1"/>
</dbReference>
<proteinExistence type="predicted"/>
<dbReference type="Gene3D" id="3.40.50.150">
    <property type="entry name" value="Vaccinia Virus protein VP39"/>
    <property type="match status" value="1"/>
</dbReference>
<dbReference type="InterPro" id="IPR041698">
    <property type="entry name" value="Methyltransf_25"/>
</dbReference>
<dbReference type="PANTHER" id="PTHR42912:SF80">
    <property type="entry name" value="METHYLTRANSFERASE DOMAIN-CONTAINING PROTEIN"/>
    <property type="match status" value="1"/>
</dbReference>
<name>A0A7S4I6Y1_9EUKA</name>
<organism evidence="3">
    <name type="scientific">Vannella robusta</name>
    <dbReference type="NCBI Taxonomy" id="1487602"/>
    <lineage>
        <taxon>Eukaryota</taxon>
        <taxon>Amoebozoa</taxon>
        <taxon>Discosea</taxon>
        <taxon>Flabellinia</taxon>
        <taxon>Vannellidae</taxon>
        <taxon>Vannella</taxon>
    </lineage>
</organism>
<keyword evidence="1" id="KW-0732">Signal</keyword>
<dbReference type="SUPFAM" id="SSF53335">
    <property type="entry name" value="S-adenosyl-L-methionine-dependent methyltransferases"/>
    <property type="match status" value="1"/>
</dbReference>
<feature type="chain" id="PRO_5031270999" description="Methyltransferase domain-containing protein" evidence="1">
    <location>
        <begin position="18"/>
        <end position="303"/>
    </location>
</feature>
<feature type="signal peptide" evidence="1">
    <location>
        <begin position="1"/>
        <end position="17"/>
    </location>
</feature>